<gene>
    <name evidence="1" type="ORF">BCR34DRAFT_390770</name>
</gene>
<protein>
    <submittedName>
        <fullName evidence="1">Uncharacterized protein</fullName>
    </submittedName>
</protein>
<dbReference type="EMBL" id="MCFA01000097">
    <property type="protein sequence ID" value="ORY08650.1"/>
    <property type="molecule type" value="Genomic_DNA"/>
</dbReference>
<sequence length="191" mass="21193">MHTLSNPSTCSSCAGYVLSPAAPCRFRLEARLSTRSGGSQASVKATSGKPQNSPACCFVASHLRLRNGQDHAASPHEVSTILAQSETRREALNISPDFTAQKQSIQAHVSFDPSSMPRIKTDPICSEQDCTICHRTRKTYSHHHTGALVDINLRWRCMTRDFRKNTHGIGEVARKSISGTQIYIWTFRIPR</sequence>
<organism evidence="1 2">
    <name type="scientific">Clohesyomyces aquaticus</name>
    <dbReference type="NCBI Taxonomy" id="1231657"/>
    <lineage>
        <taxon>Eukaryota</taxon>
        <taxon>Fungi</taxon>
        <taxon>Dikarya</taxon>
        <taxon>Ascomycota</taxon>
        <taxon>Pezizomycotina</taxon>
        <taxon>Dothideomycetes</taxon>
        <taxon>Pleosporomycetidae</taxon>
        <taxon>Pleosporales</taxon>
        <taxon>Lindgomycetaceae</taxon>
        <taxon>Clohesyomyces</taxon>
    </lineage>
</organism>
<evidence type="ECO:0000313" key="1">
    <source>
        <dbReference type="EMBL" id="ORY08650.1"/>
    </source>
</evidence>
<keyword evidence="2" id="KW-1185">Reference proteome</keyword>
<evidence type="ECO:0000313" key="2">
    <source>
        <dbReference type="Proteomes" id="UP000193144"/>
    </source>
</evidence>
<accession>A0A1Y1ZEF8</accession>
<comment type="caution">
    <text evidence="1">The sequence shown here is derived from an EMBL/GenBank/DDBJ whole genome shotgun (WGS) entry which is preliminary data.</text>
</comment>
<proteinExistence type="predicted"/>
<dbReference type="Proteomes" id="UP000193144">
    <property type="component" value="Unassembled WGS sequence"/>
</dbReference>
<reference evidence="1 2" key="1">
    <citation type="submission" date="2016-07" db="EMBL/GenBank/DDBJ databases">
        <title>Pervasive Adenine N6-methylation of Active Genes in Fungi.</title>
        <authorList>
            <consortium name="DOE Joint Genome Institute"/>
            <person name="Mondo S.J."/>
            <person name="Dannebaum R.O."/>
            <person name="Kuo R.C."/>
            <person name="Labutti K."/>
            <person name="Haridas S."/>
            <person name="Kuo A."/>
            <person name="Salamov A."/>
            <person name="Ahrendt S.R."/>
            <person name="Lipzen A."/>
            <person name="Sullivan W."/>
            <person name="Andreopoulos W.B."/>
            <person name="Clum A."/>
            <person name="Lindquist E."/>
            <person name="Daum C."/>
            <person name="Ramamoorthy G.K."/>
            <person name="Gryganskyi A."/>
            <person name="Culley D."/>
            <person name="Magnuson J.K."/>
            <person name="James T.Y."/>
            <person name="O'Malley M.A."/>
            <person name="Stajich J.E."/>
            <person name="Spatafora J.W."/>
            <person name="Visel A."/>
            <person name="Grigoriev I.V."/>
        </authorList>
    </citation>
    <scope>NUCLEOTIDE SEQUENCE [LARGE SCALE GENOMIC DNA]</scope>
    <source>
        <strain evidence="1 2">CBS 115471</strain>
    </source>
</reference>
<dbReference type="AlphaFoldDB" id="A0A1Y1ZEF8"/>
<name>A0A1Y1ZEF8_9PLEO</name>